<dbReference type="GO" id="GO:0000156">
    <property type="term" value="F:phosphorelay response regulator activity"/>
    <property type="evidence" value="ECO:0007669"/>
    <property type="project" value="TreeGrafter"/>
</dbReference>
<dbReference type="PROSITE" id="PS50113">
    <property type="entry name" value="PAC"/>
    <property type="match status" value="1"/>
</dbReference>
<dbReference type="CDD" id="cd00082">
    <property type="entry name" value="HisKA"/>
    <property type="match status" value="1"/>
</dbReference>
<evidence type="ECO:0000259" key="16">
    <source>
        <dbReference type="PROSITE" id="PS50113"/>
    </source>
</evidence>
<evidence type="ECO:0000256" key="9">
    <source>
        <dbReference type="ARBA" id="ARBA00022840"/>
    </source>
</evidence>
<dbReference type="Gene3D" id="1.10.287.130">
    <property type="match status" value="1"/>
</dbReference>
<evidence type="ECO:0000256" key="3">
    <source>
        <dbReference type="ARBA" id="ARBA00012438"/>
    </source>
</evidence>
<evidence type="ECO:0000256" key="11">
    <source>
        <dbReference type="ARBA" id="ARBA00023012"/>
    </source>
</evidence>
<dbReference type="Pfam" id="PF00989">
    <property type="entry name" value="PAS"/>
    <property type="match status" value="1"/>
</dbReference>
<dbReference type="InterPro" id="IPR005467">
    <property type="entry name" value="His_kinase_dom"/>
</dbReference>
<dbReference type="PANTHER" id="PTHR42878">
    <property type="entry name" value="TWO-COMPONENT HISTIDINE KINASE"/>
    <property type="match status" value="1"/>
</dbReference>
<keyword evidence="12" id="KW-0472">Membrane</keyword>
<dbReference type="RefSeq" id="WP_135394696.1">
    <property type="nucleotide sequence ID" value="NZ_SRMB01000001.1"/>
</dbReference>
<keyword evidence="5" id="KW-0808">Transferase</keyword>
<dbReference type="Pfam" id="PF02518">
    <property type="entry name" value="HATPase_c"/>
    <property type="match status" value="1"/>
</dbReference>
<accession>A0A4Z0QLG9</accession>
<dbReference type="SMART" id="SM00387">
    <property type="entry name" value="HATPase_c"/>
    <property type="match status" value="1"/>
</dbReference>
<comment type="caution">
    <text evidence="17">The sequence shown here is derived from an EMBL/GenBank/DDBJ whole genome shotgun (WGS) entry which is preliminary data.</text>
</comment>
<dbReference type="GO" id="GO:0005524">
    <property type="term" value="F:ATP binding"/>
    <property type="evidence" value="ECO:0007669"/>
    <property type="project" value="UniProtKB-KW"/>
</dbReference>
<dbReference type="SMART" id="SM00091">
    <property type="entry name" value="PAS"/>
    <property type="match status" value="1"/>
</dbReference>
<keyword evidence="9" id="KW-0067">ATP-binding</keyword>
<comment type="catalytic activity">
    <reaction evidence="1">
        <text>ATP + protein L-histidine = ADP + protein N-phospho-L-histidine.</text>
        <dbReference type="EC" id="2.7.13.3"/>
    </reaction>
</comment>
<dbReference type="Gene3D" id="3.30.450.20">
    <property type="entry name" value="PAS domain"/>
    <property type="match status" value="1"/>
</dbReference>
<evidence type="ECO:0000256" key="1">
    <source>
        <dbReference type="ARBA" id="ARBA00000085"/>
    </source>
</evidence>
<dbReference type="PROSITE" id="PS50109">
    <property type="entry name" value="HIS_KIN"/>
    <property type="match status" value="1"/>
</dbReference>
<dbReference type="InterPro" id="IPR036097">
    <property type="entry name" value="HisK_dim/P_sf"/>
</dbReference>
<dbReference type="AlphaFoldDB" id="A0A4Z0QLG9"/>
<keyword evidence="4" id="KW-0597">Phosphoprotein</keyword>
<keyword evidence="11" id="KW-0902">Two-component regulatory system</keyword>
<name>A0A4Z0QLG9_9BACT</name>
<dbReference type="SUPFAM" id="SSF47384">
    <property type="entry name" value="Homodimeric domain of signal transducing histidine kinase"/>
    <property type="match status" value="1"/>
</dbReference>
<reference evidence="17 18" key="1">
    <citation type="submission" date="2019-04" db="EMBL/GenBank/DDBJ databases">
        <authorList>
            <person name="Feng G."/>
            <person name="Zhang J."/>
            <person name="Zhu H."/>
        </authorList>
    </citation>
    <scope>NUCLEOTIDE SEQUENCE [LARGE SCALE GENOMIC DNA]</scope>
    <source>
        <strain evidence="17 18">9PBR-1</strain>
    </source>
</reference>
<evidence type="ECO:0000256" key="10">
    <source>
        <dbReference type="ARBA" id="ARBA00022989"/>
    </source>
</evidence>
<organism evidence="17 18">
    <name type="scientific">Hymenobacter metallicola</name>
    <dbReference type="NCBI Taxonomy" id="2563114"/>
    <lineage>
        <taxon>Bacteria</taxon>
        <taxon>Pseudomonadati</taxon>
        <taxon>Bacteroidota</taxon>
        <taxon>Cytophagia</taxon>
        <taxon>Cytophagales</taxon>
        <taxon>Hymenobacteraceae</taxon>
        <taxon>Hymenobacter</taxon>
    </lineage>
</organism>
<dbReference type="InterPro" id="IPR000700">
    <property type="entry name" value="PAS-assoc_C"/>
</dbReference>
<evidence type="ECO:0000256" key="12">
    <source>
        <dbReference type="ARBA" id="ARBA00023136"/>
    </source>
</evidence>
<keyword evidence="18" id="KW-1185">Reference proteome</keyword>
<evidence type="ECO:0000256" key="7">
    <source>
        <dbReference type="ARBA" id="ARBA00022741"/>
    </source>
</evidence>
<feature type="compositionally biased region" description="Low complexity" evidence="13">
    <location>
        <begin position="9"/>
        <end position="20"/>
    </location>
</feature>
<dbReference type="NCBIfam" id="TIGR00229">
    <property type="entry name" value="sensory_box"/>
    <property type="match status" value="1"/>
</dbReference>
<dbReference type="InterPro" id="IPR000014">
    <property type="entry name" value="PAS"/>
</dbReference>
<dbReference type="InterPro" id="IPR036890">
    <property type="entry name" value="HATPase_C_sf"/>
</dbReference>
<evidence type="ECO:0000313" key="17">
    <source>
        <dbReference type="EMBL" id="TGE29891.1"/>
    </source>
</evidence>
<evidence type="ECO:0000259" key="14">
    <source>
        <dbReference type="PROSITE" id="PS50109"/>
    </source>
</evidence>
<dbReference type="Gene3D" id="3.30.565.10">
    <property type="entry name" value="Histidine kinase-like ATPase, C-terminal domain"/>
    <property type="match status" value="1"/>
</dbReference>
<evidence type="ECO:0000313" key="18">
    <source>
        <dbReference type="Proteomes" id="UP000298471"/>
    </source>
</evidence>
<gene>
    <name evidence="17" type="ORF">E5K02_10655</name>
</gene>
<dbReference type="PRINTS" id="PR00344">
    <property type="entry name" value="BCTRLSENSOR"/>
</dbReference>
<sequence>MICLPAMPSDDSSSSANTSSLEQENQVLREEIRLLRQGKKATARRRVQQEQYAQSQERFRTVFENSPLGQKIITPDLTIRQVNQAMADMLGYATEELIGHKILEFAHPDHRPDWHELQTKLWEHRLPNFTLQTCLVRADGSSFWCQVTSVLFPDEGAELGYTVLEDISERKKLEADLKRLYDAQETILQLTTHDLKGPIAHIELLADLLQRELVGRAALLPEMAHYLTLVQQSCIQANTLLQDILYVGDLDAHGLHKQATDLNAFLTARLEVHELAAKEKGLQLSQELPAGPLHARINPAKFSRVLDNLISNALKFTPAGGTITLGLQEHRGKPRLWVKDTGIGIPSKLHGSLFEKFNPTRRAGLHGETTTGLGLFIARQIVELHGGCIWLESREQEGACFFIDLL</sequence>
<evidence type="ECO:0000256" key="5">
    <source>
        <dbReference type="ARBA" id="ARBA00022679"/>
    </source>
</evidence>
<dbReference type="InterPro" id="IPR050351">
    <property type="entry name" value="BphY/WalK/GraS-like"/>
</dbReference>
<dbReference type="InterPro" id="IPR003594">
    <property type="entry name" value="HATPase_dom"/>
</dbReference>
<dbReference type="CDD" id="cd00075">
    <property type="entry name" value="HATPase"/>
    <property type="match status" value="1"/>
</dbReference>
<proteinExistence type="predicted"/>
<protein>
    <recommendedName>
        <fullName evidence="3">histidine kinase</fullName>
        <ecNumber evidence="3">2.7.13.3</ecNumber>
    </recommendedName>
</protein>
<dbReference type="GO" id="GO:0000155">
    <property type="term" value="F:phosphorelay sensor kinase activity"/>
    <property type="evidence" value="ECO:0007669"/>
    <property type="project" value="InterPro"/>
</dbReference>
<evidence type="ECO:0000256" key="2">
    <source>
        <dbReference type="ARBA" id="ARBA00004141"/>
    </source>
</evidence>
<dbReference type="EC" id="2.7.13.3" evidence="3"/>
<dbReference type="GO" id="GO:0007234">
    <property type="term" value="P:osmosensory signaling via phosphorelay pathway"/>
    <property type="evidence" value="ECO:0007669"/>
    <property type="project" value="TreeGrafter"/>
</dbReference>
<dbReference type="InterPro" id="IPR004358">
    <property type="entry name" value="Sig_transdc_His_kin-like_C"/>
</dbReference>
<evidence type="ECO:0000256" key="13">
    <source>
        <dbReference type="SAM" id="MobiDB-lite"/>
    </source>
</evidence>
<dbReference type="FunFam" id="3.30.565.10:FF:000006">
    <property type="entry name" value="Sensor histidine kinase WalK"/>
    <property type="match status" value="1"/>
</dbReference>
<feature type="domain" description="Histidine kinase" evidence="14">
    <location>
        <begin position="190"/>
        <end position="406"/>
    </location>
</feature>
<dbReference type="PANTHER" id="PTHR42878:SF7">
    <property type="entry name" value="SENSOR HISTIDINE KINASE GLRK"/>
    <property type="match status" value="1"/>
</dbReference>
<dbReference type="CDD" id="cd00130">
    <property type="entry name" value="PAS"/>
    <property type="match status" value="1"/>
</dbReference>
<dbReference type="EMBL" id="SRMB01000001">
    <property type="protein sequence ID" value="TGE29891.1"/>
    <property type="molecule type" value="Genomic_DNA"/>
</dbReference>
<dbReference type="GO" id="GO:0030295">
    <property type="term" value="F:protein kinase activator activity"/>
    <property type="evidence" value="ECO:0007669"/>
    <property type="project" value="TreeGrafter"/>
</dbReference>
<keyword evidence="6" id="KW-0812">Transmembrane</keyword>
<feature type="region of interest" description="Disordered" evidence="13">
    <location>
        <begin position="1"/>
        <end position="24"/>
    </location>
</feature>
<keyword evidence="7" id="KW-0547">Nucleotide-binding</keyword>
<dbReference type="Proteomes" id="UP000298471">
    <property type="component" value="Unassembled WGS sequence"/>
</dbReference>
<dbReference type="SUPFAM" id="SSF55785">
    <property type="entry name" value="PYP-like sensor domain (PAS domain)"/>
    <property type="match status" value="1"/>
</dbReference>
<dbReference type="InterPro" id="IPR013767">
    <property type="entry name" value="PAS_fold"/>
</dbReference>
<dbReference type="InterPro" id="IPR003661">
    <property type="entry name" value="HisK_dim/P_dom"/>
</dbReference>
<dbReference type="SUPFAM" id="SSF55874">
    <property type="entry name" value="ATPase domain of HSP90 chaperone/DNA topoisomerase II/histidine kinase"/>
    <property type="match status" value="1"/>
</dbReference>
<dbReference type="OrthoDB" id="9757990at2"/>
<feature type="domain" description="PAS" evidence="15">
    <location>
        <begin position="55"/>
        <end position="111"/>
    </location>
</feature>
<comment type="subcellular location">
    <subcellularLocation>
        <location evidence="2">Membrane</location>
        <topology evidence="2">Multi-pass membrane protein</topology>
    </subcellularLocation>
</comment>
<feature type="domain" description="PAC" evidence="16">
    <location>
        <begin position="129"/>
        <end position="179"/>
    </location>
</feature>
<keyword evidence="8" id="KW-0418">Kinase</keyword>
<evidence type="ECO:0000256" key="6">
    <source>
        <dbReference type="ARBA" id="ARBA00022692"/>
    </source>
</evidence>
<dbReference type="PROSITE" id="PS50112">
    <property type="entry name" value="PAS"/>
    <property type="match status" value="1"/>
</dbReference>
<dbReference type="GO" id="GO:0006355">
    <property type="term" value="P:regulation of DNA-templated transcription"/>
    <property type="evidence" value="ECO:0007669"/>
    <property type="project" value="InterPro"/>
</dbReference>
<dbReference type="GO" id="GO:0016020">
    <property type="term" value="C:membrane"/>
    <property type="evidence" value="ECO:0007669"/>
    <property type="project" value="UniProtKB-SubCell"/>
</dbReference>
<evidence type="ECO:0000259" key="15">
    <source>
        <dbReference type="PROSITE" id="PS50112"/>
    </source>
</evidence>
<evidence type="ECO:0000256" key="4">
    <source>
        <dbReference type="ARBA" id="ARBA00022553"/>
    </source>
</evidence>
<dbReference type="InterPro" id="IPR035965">
    <property type="entry name" value="PAS-like_dom_sf"/>
</dbReference>
<keyword evidence="10" id="KW-1133">Transmembrane helix</keyword>
<evidence type="ECO:0000256" key="8">
    <source>
        <dbReference type="ARBA" id="ARBA00022777"/>
    </source>
</evidence>